<dbReference type="InterPro" id="IPR016064">
    <property type="entry name" value="NAD/diacylglycerol_kinase_sf"/>
</dbReference>
<protein>
    <submittedName>
        <fullName evidence="4">1260_t:CDS:1</fullName>
    </submittedName>
</protein>
<feature type="domain" description="Complex 1 LYR protein" evidence="2">
    <location>
        <begin position="248"/>
        <end position="305"/>
    </location>
</feature>
<dbReference type="OrthoDB" id="275715at2759"/>
<dbReference type="SUPFAM" id="SSF111331">
    <property type="entry name" value="NAD kinase/diacylglycerol kinase-like"/>
    <property type="match status" value="1"/>
</dbReference>
<dbReference type="InterPro" id="IPR045540">
    <property type="entry name" value="YegS/DAGK_C"/>
</dbReference>
<accession>A0A9N9CRF5</accession>
<feature type="region of interest" description="Disordered" evidence="1">
    <location>
        <begin position="136"/>
        <end position="157"/>
    </location>
</feature>
<dbReference type="GO" id="GO:0005737">
    <property type="term" value="C:cytoplasm"/>
    <property type="evidence" value="ECO:0007669"/>
    <property type="project" value="TreeGrafter"/>
</dbReference>
<dbReference type="GO" id="GO:0001727">
    <property type="term" value="F:lipid kinase activity"/>
    <property type="evidence" value="ECO:0007669"/>
    <property type="project" value="TreeGrafter"/>
</dbReference>
<evidence type="ECO:0000259" key="3">
    <source>
        <dbReference type="Pfam" id="PF19279"/>
    </source>
</evidence>
<proteinExistence type="predicted"/>
<evidence type="ECO:0000313" key="4">
    <source>
        <dbReference type="EMBL" id="CAG8609445.1"/>
    </source>
</evidence>
<feature type="non-terminal residue" evidence="4">
    <location>
        <position position="1"/>
    </location>
</feature>
<dbReference type="PANTHER" id="PTHR12358:SF31">
    <property type="entry name" value="ACYLGLYCEROL KINASE, MITOCHONDRIAL"/>
    <property type="match status" value="1"/>
</dbReference>
<keyword evidence="5" id="KW-1185">Reference proteome</keyword>
<dbReference type="AlphaFoldDB" id="A0A9N9CRF5"/>
<evidence type="ECO:0000259" key="2">
    <source>
        <dbReference type="Pfam" id="PF05347"/>
    </source>
</evidence>
<dbReference type="Pfam" id="PF19279">
    <property type="entry name" value="YegS_C"/>
    <property type="match status" value="1"/>
</dbReference>
<feature type="compositionally biased region" description="Low complexity" evidence="1">
    <location>
        <begin position="138"/>
        <end position="147"/>
    </location>
</feature>
<dbReference type="GO" id="GO:0046512">
    <property type="term" value="P:sphingosine biosynthetic process"/>
    <property type="evidence" value="ECO:0007669"/>
    <property type="project" value="TreeGrafter"/>
</dbReference>
<organism evidence="4 5">
    <name type="scientific">Ambispora leptoticha</name>
    <dbReference type="NCBI Taxonomy" id="144679"/>
    <lineage>
        <taxon>Eukaryota</taxon>
        <taxon>Fungi</taxon>
        <taxon>Fungi incertae sedis</taxon>
        <taxon>Mucoromycota</taxon>
        <taxon>Glomeromycotina</taxon>
        <taxon>Glomeromycetes</taxon>
        <taxon>Archaeosporales</taxon>
        <taxon>Ambisporaceae</taxon>
        <taxon>Ambispora</taxon>
    </lineage>
</organism>
<evidence type="ECO:0000256" key="1">
    <source>
        <dbReference type="SAM" id="MobiDB-lite"/>
    </source>
</evidence>
<dbReference type="GO" id="GO:0016773">
    <property type="term" value="F:phosphotransferase activity, alcohol group as acceptor"/>
    <property type="evidence" value="ECO:0007669"/>
    <property type="project" value="UniProtKB-ARBA"/>
</dbReference>
<dbReference type="Gene3D" id="2.60.200.40">
    <property type="match status" value="1"/>
</dbReference>
<dbReference type="PANTHER" id="PTHR12358">
    <property type="entry name" value="SPHINGOSINE KINASE"/>
    <property type="match status" value="1"/>
</dbReference>
<name>A0A9N9CRF5_9GLOM</name>
<dbReference type="InterPro" id="IPR008011">
    <property type="entry name" value="Complex1_LYR_dom"/>
</dbReference>
<dbReference type="InterPro" id="IPR050187">
    <property type="entry name" value="Lipid_Phosphate_FormReg"/>
</dbReference>
<feature type="compositionally biased region" description="Polar residues" evidence="1">
    <location>
        <begin position="148"/>
        <end position="157"/>
    </location>
</feature>
<dbReference type="Pfam" id="PF05347">
    <property type="entry name" value="Complex1_LYR"/>
    <property type="match status" value="1"/>
</dbReference>
<feature type="domain" description="YegS/DAGK C-terminal" evidence="3">
    <location>
        <begin position="41"/>
        <end position="133"/>
    </location>
</feature>
<dbReference type="GO" id="GO:0016020">
    <property type="term" value="C:membrane"/>
    <property type="evidence" value="ECO:0007669"/>
    <property type="project" value="TreeGrafter"/>
</dbReference>
<dbReference type="EMBL" id="CAJVPS010004927">
    <property type="protein sequence ID" value="CAG8609445.1"/>
    <property type="molecule type" value="Genomic_DNA"/>
</dbReference>
<reference evidence="4" key="1">
    <citation type="submission" date="2021-06" db="EMBL/GenBank/DDBJ databases">
        <authorList>
            <person name="Kallberg Y."/>
            <person name="Tangrot J."/>
            <person name="Rosling A."/>
        </authorList>
    </citation>
    <scope>NUCLEOTIDE SEQUENCE</scope>
    <source>
        <strain evidence="4">FL130A</strain>
    </source>
</reference>
<gene>
    <name evidence="4" type="ORF">ALEPTO_LOCUS8494</name>
</gene>
<evidence type="ECO:0000313" key="5">
    <source>
        <dbReference type="Proteomes" id="UP000789508"/>
    </source>
</evidence>
<comment type="caution">
    <text evidence="4">The sequence shown here is derived from an EMBL/GenBank/DDBJ whole genome shotgun (WGS) entry which is preliminary data.</text>
</comment>
<sequence length="332" mass="38573">QQQQSLNWNSTIQQQPPQRYKKSFVPDDWTVFTEDISLFYAGKTPWMAKGALFFPCALPADGNVDLCIAWKDKLSKLQSIEILEKIAKGTHIDTKVLNYYKVKAFRVTPKAKEGMISIDGEKVSFAPFQVEVHEKQTTRATTTSATTNPMKKQTSDPRPSQLRLVLLYDVPIQHATTQQKEQSSQELQAVGFLSTSLLRPISLLPIVVGGNDRFGRERETNNKPNIVVNIIINRPHNIHPQPPHLPSLHLYRATLRFIRNPKQFPFHYLREKTKFNVRELFELYREEKDIEQVWRLIDRGQQDLEFLKAWMFVEPEIRDQIFRGFGSEKKKV</sequence>
<dbReference type="Proteomes" id="UP000789508">
    <property type="component" value="Unassembled WGS sequence"/>
</dbReference>